<organism evidence="11 12">
    <name type="scientific">Roseibium limicola</name>
    <dbReference type="NCBI Taxonomy" id="2816037"/>
    <lineage>
        <taxon>Bacteria</taxon>
        <taxon>Pseudomonadati</taxon>
        <taxon>Pseudomonadota</taxon>
        <taxon>Alphaproteobacteria</taxon>
        <taxon>Hyphomicrobiales</taxon>
        <taxon>Stappiaceae</taxon>
        <taxon>Roseibium</taxon>
    </lineage>
</organism>
<evidence type="ECO:0000313" key="11">
    <source>
        <dbReference type="EMBL" id="MBO0345125.1"/>
    </source>
</evidence>
<name>A0A939J4U7_9HYPH</name>
<dbReference type="PANTHER" id="PTHR35011:SF11">
    <property type="entry name" value="TRAP TRANSPORTER SMALL PERMEASE PROTEIN"/>
    <property type="match status" value="1"/>
</dbReference>
<dbReference type="AlphaFoldDB" id="A0A939J4U7"/>
<keyword evidence="12" id="KW-1185">Reference proteome</keyword>
<dbReference type="RefSeq" id="WP_206939509.1">
    <property type="nucleotide sequence ID" value="NZ_JAFLNF010000003.1"/>
</dbReference>
<evidence type="ECO:0000256" key="6">
    <source>
        <dbReference type="ARBA" id="ARBA00022989"/>
    </source>
</evidence>
<dbReference type="GO" id="GO:0022857">
    <property type="term" value="F:transmembrane transporter activity"/>
    <property type="evidence" value="ECO:0007669"/>
    <property type="project" value="UniProtKB-UniRule"/>
</dbReference>
<evidence type="ECO:0000256" key="8">
    <source>
        <dbReference type="ARBA" id="ARBA00038436"/>
    </source>
</evidence>
<dbReference type="GO" id="GO:0015740">
    <property type="term" value="P:C4-dicarboxylate transport"/>
    <property type="evidence" value="ECO:0007669"/>
    <property type="project" value="TreeGrafter"/>
</dbReference>
<evidence type="ECO:0000256" key="7">
    <source>
        <dbReference type="ARBA" id="ARBA00023136"/>
    </source>
</evidence>
<reference evidence="11" key="1">
    <citation type="submission" date="2021-03" db="EMBL/GenBank/DDBJ databases">
        <title>Roseibium sp. CAU 1637 isolated from Incheon.</title>
        <authorList>
            <person name="Kim W."/>
        </authorList>
    </citation>
    <scope>NUCLEOTIDE SEQUENCE</scope>
    <source>
        <strain evidence="11">CAU 1637</strain>
    </source>
</reference>
<evidence type="ECO:0000256" key="3">
    <source>
        <dbReference type="ARBA" id="ARBA00022475"/>
    </source>
</evidence>
<dbReference type="EMBL" id="JAFLNF010000003">
    <property type="protein sequence ID" value="MBO0345125.1"/>
    <property type="molecule type" value="Genomic_DNA"/>
</dbReference>
<dbReference type="Proteomes" id="UP000664779">
    <property type="component" value="Unassembled WGS sequence"/>
</dbReference>
<dbReference type="Pfam" id="PF04290">
    <property type="entry name" value="DctQ"/>
    <property type="match status" value="1"/>
</dbReference>
<feature type="transmembrane region" description="Helical" evidence="9">
    <location>
        <begin position="62"/>
        <end position="80"/>
    </location>
</feature>
<protein>
    <recommendedName>
        <fullName evidence="9">TRAP transporter small permease protein</fullName>
    </recommendedName>
</protein>
<evidence type="ECO:0000256" key="9">
    <source>
        <dbReference type="RuleBase" id="RU369079"/>
    </source>
</evidence>
<dbReference type="PANTHER" id="PTHR35011">
    <property type="entry name" value="2,3-DIKETO-L-GULONATE TRAP TRANSPORTER SMALL PERMEASE PROTEIN YIAM"/>
    <property type="match status" value="1"/>
</dbReference>
<keyword evidence="5 9" id="KW-0812">Transmembrane</keyword>
<feature type="transmembrane region" description="Helical" evidence="9">
    <location>
        <begin position="101"/>
        <end position="126"/>
    </location>
</feature>
<feature type="domain" description="Tripartite ATP-independent periplasmic transporters DctQ component" evidence="10">
    <location>
        <begin position="38"/>
        <end position="166"/>
    </location>
</feature>
<evidence type="ECO:0000256" key="5">
    <source>
        <dbReference type="ARBA" id="ARBA00022692"/>
    </source>
</evidence>
<comment type="subunit">
    <text evidence="9">The complex comprises the extracytoplasmic solute receptor protein and the two transmembrane proteins.</text>
</comment>
<evidence type="ECO:0000256" key="2">
    <source>
        <dbReference type="ARBA" id="ARBA00022448"/>
    </source>
</evidence>
<comment type="subcellular location">
    <subcellularLocation>
        <location evidence="1 9">Cell inner membrane</location>
        <topology evidence="1 9">Multi-pass membrane protein</topology>
    </subcellularLocation>
</comment>
<dbReference type="InterPro" id="IPR007387">
    <property type="entry name" value="TRAP_DctQ"/>
</dbReference>
<keyword evidence="3" id="KW-1003">Cell membrane</keyword>
<gene>
    <name evidence="11" type="ORF">J0X15_07835</name>
</gene>
<dbReference type="GO" id="GO:0005886">
    <property type="term" value="C:plasma membrane"/>
    <property type="evidence" value="ECO:0007669"/>
    <property type="project" value="UniProtKB-SubCell"/>
</dbReference>
<accession>A0A939J4U7</accession>
<comment type="caution">
    <text evidence="11">The sequence shown here is derived from an EMBL/GenBank/DDBJ whole genome shotgun (WGS) entry which is preliminary data.</text>
</comment>
<keyword evidence="7 9" id="KW-0472">Membrane</keyword>
<evidence type="ECO:0000313" key="12">
    <source>
        <dbReference type="Proteomes" id="UP000664779"/>
    </source>
</evidence>
<dbReference type="InterPro" id="IPR055348">
    <property type="entry name" value="DctQ"/>
</dbReference>
<sequence length="190" mass="21490">MSASDLPQGPEVLLEEEPIELNDVRWPDGLVLLVFWALFAVVFLQFFTRYVLNDSLGWTEEIARYLLILVTFIGAVTAVRKESHIAVEIFYRWVGRPGRRFCQFIIDLIAMGFYGAMTFTCVRLAMKTRQKMVSIDVPKSIVYWTVAACFACMCLLAIVILVKHLRTGTSALIDPELPDDPASKPALQVE</sequence>
<comment type="function">
    <text evidence="9">Part of the tripartite ATP-independent periplasmic (TRAP) transport system.</text>
</comment>
<evidence type="ECO:0000256" key="1">
    <source>
        <dbReference type="ARBA" id="ARBA00004429"/>
    </source>
</evidence>
<proteinExistence type="inferred from homology"/>
<keyword evidence="4 9" id="KW-0997">Cell inner membrane</keyword>
<keyword evidence="2 9" id="KW-0813">Transport</keyword>
<feature type="transmembrane region" description="Helical" evidence="9">
    <location>
        <begin position="30"/>
        <end position="50"/>
    </location>
</feature>
<comment type="similarity">
    <text evidence="8 9">Belongs to the TRAP transporter small permease family.</text>
</comment>
<feature type="transmembrane region" description="Helical" evidence="9">
    <location>
        <begin position="141"/>
        <end position="162"/>
    </location>
</feature>
<evidence type="ECO:0000256" key="4">
    <source>
        <dbReference type="ARBA" id="ARBA00022519"/>
    </source>
</evidence>
<evidence type="ECO:0000259" key="10">
    <source>
        <dbReference type="Pfam" id="PF04290"/>
    </source>
</evidence>
<keyword evidence="6 9" id="KW-1133">Transmembrane helix</keyword>